<accession>A0AAV7S3X5</accession>
<comment type="caution">
    <text evidence="1">The sequence shown here is derived from an EMBL/GenBank/DDBJ whole genome shotgun (WGS) entry which is preliminary data.</text>
</comment>
<name>A0AAV7S3X5_PLEWA</name>
<protein>
    <submittedName>
        <fullName evidence="1">Uncharacterized protein</fullName>
    </submittedName>
</protein>
<dbReference type="Proteomes" id="UP001066276">
    <property type="component" value="Chromosome 5"/>
</dbReference>
<evidence type="ECO:0000313" key="1">
    <source>
        <dbReference type="EMBL" id="KAJ1158440.1"/>
    </source>
</evidence>
<dbReference type="AlphaFoldDB" id="A0AAV7S3X5"/>
<organism evidence="1 2">
    <name type="scientific">Pleurodeles waltl</name>
    <name type="common">Iberian ribbed newt</name>
    <dbReference type="NCBI Taxonomy" id="8319"/>
    <lineage>
        <taxon>Eukaryota</taxon>
        <taxon>Metazoa</taxon>
        <taxon>Chordata</taxon>
        <taxon>Craniata</taxon>
        <taxon>Vertebrata</taxon>
        <taxon>Euteleostomi</taxon>
        <taxon>Amphibia</taxon>
        <taxon>Batrachia</taxon>
        <taxon>Caudata</taxon>
        <taxon>Salamandroidea</taxon>
        <taxon>Salamandridae</taxon>
        <taxon>Pleurodelinae</taxon>
        <taxon>Pleurodeles</taxon>
    </lineage>
</organism>
<keyword evidence="2" id="KW-1185">Reference proteome</keyword>
<evidence type="ECO:0000313" key="2">
    <source>
        <dbReference type="Proteomes" id="UP001066276"/>
    </source>
</evidence>
<reference evidence="1" key="1">
    <citation type="journal article" date="2022" name="bioRxiv">
        <title>Sequencing and chromosome-scale assembly of the giantPleurodeles waltlgenome.</title>
        <authorList>
            <person name="Brown T."/>
            <person name="Elewa A."/>
            <person name="Iarovenko S."/>
            <person name="Subramanian E."/>
            <person name="Araus A.J."/>
            <person name="Petzold A."/>
            <person name="Susuki M."/>
            <person name="Suzuki K.-i.T."/>
            <person name="Hayashi T."/>
            <person name="Toyoda A."/>
            <person name="Oliveira C."/>
            <person name="Osipova E."/>
            <person name="Leigh N.D."/>
            <person name="Simon A."/>
            <person name="Yun M.H."/>
        </authorList>
    </citation>
    <scope>NUCLEOTIDE SEQUENCE</scope>
    <source>
        <strain evidence="1">20211129_DDA</strain>
        <tissue evidence="1">Liver</tissue>
    </source>
</reference>
<sequence>MCMRGCRRCAQRGHALSERDRSLAACALSQGLLPALPVFARRTTVGLVSQFHCLLGNHRARLRKPDVREPSLPPWLTSP</sequence>
<dbReference type="EMBL" id="JANPWB010000009">
    <property type="protein sequence ID" value="KAJ1158440.1"/>
    <property type="molecule type" value="Genomic_DNA"/>
</dbReference>
<proteinExistence type="predicted"/>
<gene>
    <name evidence="1" type="ORF">NDU88_011128</name>
</gene>